<name>A0ACC8X891_9FIRM</name>
<evidence type="ECO:0000313" key="2">
    <source>
        <dbReference type="Proteomes" id="UP000188605"/>
    </source>
</evidence>
<sequence>MEKFLSIDEVIRLKNIERSLLQYYERIGIFKPAYINPTTLVRYYALSQLFLLDMIIAGIDLDIPIKTFIKYIQDDGTLDILTIKSVIKTKTKEKVHKLNKNLFNIEKIAEHLNETEQISLFEGQYKREIKERYLYLEPFEYEYFNLSNYLNSIKEIKDTLLKQNISVGVNQGFCFINKNSIMQPHVYFQIYDKDYKTNTMIVPQKNFLCYILKSKYIPDYYHTYLNSKENMIICRMLFDKSINLTSTNIEVQFC</sequence>
<reference evidence="1" key="1">
    <citation type="submission" date="2016-08" db="EMBL/GenBank/DDBJ databases">
        <authorList>
            <person name="Ngugi D.K."/>
            <person name="Miyake S."/>
            <person name="Stingl U."/>
        </authorList>
    </citation>
    <scope>NUCLEOTIDE SEQUENCE</scope>
    <source>
        <strain evidence="1">SCG-B11WGA-EpuloA1</strain>
    </source>
</reference>
<organism evidence="1 2">
    <name type="scientific">Candidatus Epulonipiscium fishelsonii</name>
    <dbReference type="NCBI Taxonomy" id="77094"/>
    <lineage>
        <taxon>Bacteria</taxon>
        <taxon>Bacillati</taxon>
        <taxon>Bacillota</taxon>
        <taxon>Clostridia</taxon>
        <taxon>Lachnospirales</taxon>
        <taxon>Lachnospiraceae</taxon>
        <taxon>Candidatus Epulonipiscium</taxon>
    </lineage>
</organism>
<comment type="caution">
    <text evidence="1">The sequence shown here is derived from an EMBL/GenBank/DDBJ whole genome shotgun (WGS) entry which is preliminary data.</text>
</comment>
<accession>A0ACC8X891</accession>
<proteinExistence type="predicted"/>
<evidence type="ECO:0000313" key="1">
    <source>
        <dbReference type="EMBL" id="ONI38269.1"/>
    </source>
</evidence>
<protein>
    <submittedName>
        <fullName evidence="1">Uncharacterized protein</fullName>
    </submittedName>
</protein>
<dbReference type="Proteomes" id="UP000188605">
    <property type="component" value="Unassembled WGS sequence"/>
</dbReference>
<gene>
    <name evidence="1" type="ORF">AN396_11200</name>
</gene>
<dbReference type="EMBL" id="LJDB01000091">
    <property type="protein sequence ID" value="ONI38269.1"/>
    <property type="molecule type" value="Genomic_DNA"/>
</dbReference>
<keyword evidence="2" id="KW-1185">Reference proteome</keyword>